<dbReference type="Proteomes" id="UP001178507">
    <property type="component" value="Unassembled WGS sequence"/>
</dbReference>
<feature type="compositionally biased region" description="Polar residues" evidence="1">
    <location>
        <begin position="131"/>
        <end position="153"/>
    </location>
</feature>
<dbReference type="AlphaFoldDB" id="A0AA36HXC7"/>
<proteinExistence type="predicted"/>
<dbReference type="EMBL" id="CAUJNA010000445">
    <property type="protein sequence ID" value="CAJ1377108.1"/>
    <property type="molecule type" value="Genomic_DNA"/>
</dbReference>
<keyword evidence="3" id="KW-1185">Reference proteome</keyword>
<accession>A0AA36HXC7</accession>
<feature type="region of interest" description="Disordered" evidence="1">
    <location>
        <begin position="128"/>
        <end position="153"/>
    </location>
</feature>
<evidence type="ECO:0000256" key="1">
    <source>
        <dbReference type="SAM" id="MobiDB-lite"/>
    </source>
</evidence>
<comment type="caution">
    <text evidence="2">The sequence shown here is derived from an EMBL/GenBank/DDBJ whole genome shotgun (WGS) entry which is preliminary data.</text>
</comment>
<sequence length="153" mass="16847">MGCAQGTAQANAVQEIPKQLTPQPQRNQQTPEEKAKVEDEKCKVKIGNRCEVEVAEPEVLLDFDSMKHEVDAADLSAMKKGHALPMNLSAHHILQGRMDKSLCELTADPAKLKKAVKQRRLQHEDIAAFKSQASEASAKTSESCKSSTRRQAI</sequence>
<protein>
    <submittedName>
        <fullName evidence="2">Uncharacterized protein</fullName>
    </submittedName>
</protein>
<evidence type="ECO:0000313" key="3">
    <source>
        <dbReference type="Proteomes" id="UP001178507"/>
    </source>
</evidence>
<gene>
    <name evidence="2" type="ORF">EVOR1521_LOCUS5998</name>
</gene>
<feature type="compositionally biased region" description="Polar residues" evidence="1">
    <location>
        <begin position="1"/>
        <end position="12"/>
    </location>
</feature>
<organism evidence="2 3">
    <name type="scientific">Effrenium voratum</name>
    <dbReference type="NCBI Taxonomy" id="2562239"/>
    <lineage>
        <taxon>Eukaryota</taxon>
        <taxon>Sar</taxon>
        <taxon>Alveolata</taxon>
        <taxon>Dinophyceae</taxon>
        <taxon>Suessiales</taxon>
        <taxon>Symbiodiniaceae</taxon>
        <taxon>Effrenium</taxon>
    </lineage>
</organism>
<feature type="compositionally biased region" description="Polar residues" evidence="1">
    <location>
        <begin position="20"/>
        <end position="30"/>
    </location>
</feature>
<reference evidence="2" key="1">
    <citation type="submission" date="2023-08" db="EMBL/GenBank/DDBJ databases">
        <authorList>
            <person name="Chen Y."/>
            <person name="Shah S."/>
            <person name="Dougan E. K."/>
            <person name="Thang M."/>
            <person name="Chan C."/>
        </authorList>
    </citation>
    <scope>NUCLEOTIDE SEQUENCE</scope>
</reference>
<feature type="region of interest" description="Disordered" evidence="1">
    <location>
        <begin position="1"/>
        <end position="39"/>
    </location>
</feature>
<name>A0AA36HXC7_9DINO</name>
<evidence type="ECO:0000313" key="2">
    <source>
        <dbReference type="EMBL" id="CAJ1377108.1"/>
    </source>
</evidence>